<accession>A0AAD8JSS8</accession>
<reference evidence="2" key="1">
    <citation type="journal article" date="2023" name="bioRxiv">
        <title>Improved chromosome-level genome assembly for marigold (Tagetes erecta).</title>
        <authorList>
            <person name="Jiang F."/>
            <person name="Yuan L."/>
            <person name="Wang S."/>
            <person name="Wang H."/>
            <person name="Xu D."/>
            <person name="Wang A."/>
            <person name="Fan W."/>
        </authorList>
    </citation>
    <scope>NUCLEOTIDE SEQUENCE</scope>
    <source>
        <strain evidence="2">WSJ</strain>
        <tissue evidence="2">Leaf</tissue>
    </source>
</reference>
<sequence>MSSSNHPTNFSNPLPEFEFDNPYNTDDMDFSILDNFDTRPGHPYFEFPDNPTAQEKPSYRELTVEFLSSFVFNRPPHDYVEDPAQPFREITFRLCGVYRSMTLREFAVRSGLYMEEELDTPLYTEGIRTLPRETLVSFWEVIASTHFGVCNAKAASIIDPLHRYLGRIIASSISARGCGKDKVNMSDLFFMYCLFLRRPCALATCLAEYFESAYNRQARGQLYGGAYITVIARSFGISPDQDARISPSIKATKLGKTSLHSMRLMRKFPVGLRFKDENGEIFVPVQLPPWDQIPVFVEERRGVPAPEPNVSPPHEPEQQPEPSPERPPHDPPQFPQHVYDNLPEGTRVLADHFDQRLQAMQRDIARQGRRIDRHGRRAVRLFNAIRDHFGIPDVAFSSSSEEGDQ</sequence>
<evidence type="ECO:0000313" key="3">
    <source>
        <dbReference type="Proteomes" id="UP001229421"/>
    </source>
</evidence>
<dbReference type="Proteomes" id="UP001229421">
    <property type="component" value="Unassembled WGS sequence"/>
</dbReference>
<evidence type="ECO:0000256" key="1">
    <source>
        <dbReference type="SAM" id="MobiDB-lite"/>
    </source>
</evidence>
<protein>
    <submittedName>
        <fullName evidence="2">Uncharacterized protein</fullName>
    </submittedName>
</protein>
<evidence type="ECO:0000313" key="2">
    <source>
        <dbReference type="EMBL" id="KAK1410094.1"/>
    </source>
</evidence>
<organism evidence="2 3">
    <name type="scientific">Tagetes erecta</name>
    <name type="common">African marigold</name>
    <dbReference type="NCBI Taxonomy" id="13708"/>
    <lineage>
        <taxon>Eukaryota</taxon>
        <taxon>Viridiplantae</taxon>
        <taxon>Streptophyta</taxon>
        <taxon>Embryophyta</taxon>
        <taxon>Tracheophyta</taxon>
        <taxon>Spermatophyta</taxon>
        <taxon>Magnoliopsida</taxon>
        <taxon>eudicotyledons</taxon>
        <taxon>Gunneridae</taxon>
        <taxon>Pentapetalae</taxon>
        <taxon>asterids</taxon>
        <taxon>campanulids</taxon>
        <taxon>Asterales</taxon>
        <taxon>Asteraceae</taxon>
        <taxon>Asteroideae</taxon>
        <taxon>Heliantheae alliance</taxon>
        <taxon>Tageteae</taxon>
        <taxon>Tagetes</taxon>
    </lineage>
</organism>
<dbReference type="EMBL" id="JAUHHV010000010">
    <property type="protein sequence ID" value="KAK1410094.1"/>
    <property type="molecule type" value="Genomic_DNA"/>
</dbReference>
<proteinExistence type="predicted"/>
<dbReference type="AlphaFoldDB" id="A0AAD8JSS8"/>
<comment type="caution">
    <text evidence="2">The sequence shown here is derived from an EMBL/GenBank/DDBJ whole genome shotgun (WGS) entry which is preliminary data.</text>
</comment>
<feature type="region of interest" description="Disordered" evidence="1">
    <location>
        <begin position="303"/>
        <end position="340"/>
    </location>
</feature>
<gene>
    <name evidence="2" type="ORF">QVD17_36627</name>
</gene>
<name>A0AAD8JSS8_TARER</name>
<keyword evidence="3" id="KW-1185">Reference proteome</keyword>